<evidence type="ECO:0000256" key="1">
    <source>
        <dbReference type="SAM" id="Phobius"/>
    </source>
</evidence>
<reference evidence="4" key="1">
    <citation type="submission" date="2017-09" db="EMBL/GenBank/DDBJ databases">
        <title>Depth-based differentiation of microbial function through sediment-hosted aquifers and enrichment of novel symbionts in the deep terrestrial subsurface.</title>
        <authorList>
            <person name="Probst A.J."/>
            <person name="Ladd B."/>
            <person name="Jarett J.K."/>
            <person name="Geller-Mcgrath D.E."/>
            <person name="Sieber C.M.K."/>
            <person name="Emerson J.B."/>
            <person name="Anantharaman K."/>
            <person name="Thomas B.C."/>
            <person name="Malmstrom R."/>
            <person name="Stieglmeier M."/>
            <person name="Klingl A."/>
            <person name="Woyke T."/>
            <person name="Ryan C.M."/>
            <person name="Banfield J.F."/>
        </authorList>
    </citation>
    <scope>NUCLEOTIDE SEQUENCE [LARGE SCALE GENOMIC DNA]</scope>
</reference>
<evidence type="ECO:0000256" key="2">
    <source>
        <dbReference type="SAM" id="SignalP"/>
    </source>
</evidence>
<feature type="chain" id="PRO_5014740405" description="DUF4134 domain-containing protein" evidence="2">
    <location>
        <begin position="35"/>
        <end position="150"/>
    </location>
</feature>
<dbReference type="AlphaFoldDB" id="A0A2M6WD89"/>
<proteinExistence type="predicted"/>
<keyword evidence="1" id="KW-0472">Membrane</keyword>
<dbReference type="Proteomes" id="UP000230543">
    <property type="component" value="Unassembled WGS sequence"/>
</dbReference>
<feature type="signal peptide" evidence="2">
    <location>
        <begin position="1"/>
        <end position="34"/>
    </location>
</feature>
<keyword evidence="1" id="KW-0812">Transmembrane</keyword>
<feature type="transmembrane region" description="Helical" evidence="1">
    <location>
        <begin position="114"/>
        <end position="139"/>
    </location>
</feature>
<evidence type="ECO:0000313" key="3">
    <source>
        <dbReference type="EMBL" id="PIT90761.1"/>
    </source>
</evidence>
<protein>
    <recommendedName>
        <fullName evidence="5">DUF4134 domain-containing protein</fullName>
    </recommendedName>
</protein>
<sequence length="150" mass="16089">MAAAMLKNKLLVLKGGLALFLLSYLFCAPLSSFAQTSGDINNRALNNLKNSAATARIIENVNSEGKSAYNIVSQIINTLLAALAVYFFILVVFGGYRWMVAGGNKTKVDAAVKLLYQAAIGFLIIAIAFILSNLIFFGLSNIATQIKPPL</sequence>
<accession>A0A2M6WD89</accession>
<feature type="transmembrane region" description="Helical" evidence="1">
    <location>
        <begin position="71"/>
        <end position="93"/>
    </location>
</feature>
<keyword evidence="2" id="KW-0732">Signal</keyword>
<gene>
    <name evidence="3" type="ORF">COU22_00410</name>
</gene>
<name>A0A2M6WD89_9BACT</name>
<comment type="caution">
    <text evidence="3">The sequence shown here is derived from an EMBL/GenBank/DDBJ whole genome shotgun (WGS) entry which is preliminary data.</text>
</comment>
<dbReference type="EMBL" id="PFBO01000012">
    <property type="protein sequence ID" value="PIT90761.1"/>
    <property type="molecule type" value="Genomic_DNA"/>
</dbReference>
<keyword evidence="1" id="KW-1133">Transmembrane helix</keyword>
<evidence type="ECO:0000313" key="4">
    <source>
        <dbReference type="Proteomes" id="UP000230543"/>
    </source>
</evidence>
<organism evidence="3 4">
    <name type="scientific">Candidatus Komeilibacteria bacterium CG10_big_fil_rev_8_21_14_0_10_41_13</name>
    <dbReference type="NCBI Taxonomy" id="1974476"/>
    <lineage>
        <taxon>Bacteria</taxon>
        <taxon>Candidatus Komeiliibacteriota</taxon>
    </lineage>
</organism>
<evidence type="ECO:0008006" key="5">
    <source>
        <dbReference type="Google" id="ProtNLM"/>
    </source>
</evidence>